<gene>
    <name evidence="2" type="ORF">HDIA_2307</name>
</gene>
<proteinExistence type="predicted"/>
<reference evidence="3" key="1">
    <citation type="submission" date="2017-09" db="EMBL/GenBank/DDBJ databases">
        <title>Genome sequence of Nannocystis excedens DSM 71.</title>
        <authorList>
            <person name="Blom J."/>
        </authorList>
    </citation>
    <scope>NUCLEOTIDE SEQUENCE [LARGE SCALE GENOMIC DNA]</scope>
    <source>
        <strain evidence="3">type strain: E19</strain>
    </source>
</reference>
<sequence length="35" mass="4073">MVKRTANLLRQPQSGFHTINVSAQTGYQRQSRIRE</sequence>
<accession>A0A2C9D6S4</accession>
<evidence type="ECO:0000313" key="3">
    <source>
        <dbReference type="Proteomes" id="UP000223606"/>
    </source>
</evidence>
<evidence type="ECO:0000313" key="2">
    <source>
        <dbReference type="EMBL" id="SON55848.1"/>
    </source>
</evidence>
<evidence type="ECO:0000256" key="1">
    <source>
        <dbReference type="SAM" id="MobiDB-lite"/>
    </source>
</evidence>
<feature type="compositionally biased region" description="Polar residues" evidence="1">
    <location>
        <begin position="8"/>
        <end position="35"/>
    </location>
</feature>
<organism evidence="2 3">
    <name type="scientific">Hartmannibacter diazotrophicus</name>
    <dbReference type="NCBI Taxonomy" id="1482074"/>
    <lineage>
        <taxon>Bacteria</taxon>
        <taxon>Pseudomonadati</taxon>
        <taxon>Pseudomonadota</taxon>
        <taxon>Alphaproteobacteria</taxon>
        <taxon>Hyphomicrobiales</taxon>
        <taxon>Pleomorphomonadaceae</taxon>
        <taxon>Hartmannibacter</taxon>
    </lineage>
</organism>
<dbReference type="EMBL" id="LT960614">
    <property type="protein sequence ID" value="SON55848.1"/>
    <property type="molecule type" value="Genomic_DNA"/>
</dbReference>
<dbReference type="AlphaFoldDB" id="A0A2C9D6S4"/>
<dbReference type="KEGG" id="hdi:HDIA_2307"/>
<name>A0A2C9D6S4_9HYPH</name>
<feature type="region of interest" description="Disordered" evidence="1">
    <location>
        <begin position="1"/>
        <end position="35"/>
    </location>
</feature>
<keyword evidence="3" id="KW-1185">Reference proteome</keyword>
<protein>
    <submittedName>
        <fullName evidence="2">Uncharacterized protein</fullName>
    </submittedName>
</protein>
<dbReference type="Proteomes" id="UP000223606">
    <property type="component" value="Chromosome 1"/>
</dbReference>